<dbReference type="HOGENOM" id="CLU_058966_0_0_9"/>
<name>E3PRZ5_ACESD</name>
<feature type="coiled-coil region" evidence="1">
    <location>
        <begin position="273"/>
        <end position="310"/>
    </location>
</feature>
<protein>
    <submittedName>
        <fullName evidence="2">Uncharacterized protein</fullName>
    </submittedName>
</protein>
<dbReference type="STRING" id="1511.CLOST_1529"/>
<reference evidence="3" key="1">
    <citation type="journal article" date="2010" name="BMC Genomics">
        <title>Clostridium sticklandii, a specialist in amino acid degradation:revisiting its metabolism through its genome sequence.</title>
        <authorList>
            <person name="Fonknechten N."/>
            <person name="Chaussonnerie S."/>
            <person name="Tricot S."/>
            <person name="Lajus A."/>
            <person name="Andreesen J.R."/>
            <person name="Perchat N."/>
            <person name="Pelletier E."/>
            <person name="Gouyvenoux M."/>
            <person name="Barbe V."/>
            <person name="Salanoubat M."/>
            <person name="Le Paslier D."/>
            <person name="Weissenbach J."/>
            <person name="Cohen G.N."/>
            <person name="Kreimeyer A."/>
        </authorList>
    </citation>
    <scope>NUCLEOTIDE SEQUENCE [LARGE SCALE GENOMIC DNA]</scope>
    <source>
        <strain evidence="3">ATCC 12662 / DSM 519 / JCM 1433 / CCUG 9281 / NCIMB 10654 / HF</strain>
    </source>
</reference>
<evidence type="ECO:0000313" key="3">
    <source>
        <dbReference type="Proteomes" id="UP000007041"/>
    </source>
</evidence>
<evidence type="ECO:0000313" key="2">
    <source>
        <dbReference type="EMBL" id="CBH21649.1"/>
    </source>
</evidence>
<keyword evidence="1" id="KW-0175">Coiled coil</keyword>
<dbReference type="eggNOG" id="ENOG502ZB45">
    <property type="taxonomic scope" value="Bacteria"/>
</dbReference>
<keyword evidence="3" id="KW-1185">Reference proteome</keyword>
<dbReference type="EMBL" id="FP565809">
    <property type="protein sequence ID" value="CBH21649.1"/>
    <property type="molecule type" value="Genomic_DNA"/>
</dbReference>
<dbReference type="RefSeq" id="WP_013361742.1">
    <property type="nucleotide sequence ID" value="NC_014614.1"/>
</dbReference>
<proteinExistence type="predicted"/>
<accession>E3PRZ5</accession>
<dbReference type="AlphaFoldDB" id="E3PRZ5"/>
<dbReference type="Proteomes" id="UP000007041">
    <property type="component" value="Chromosome"/>
</dbReference>
<evidence type="ECO:0000256" key="1">
    <source>
        <dbReference type="SAM" id="Coils"/>
    </source>
</evidence>
<dbReference type="GeneID" id="35559387"/>
<dbReference type="KEGG" id="cst:CLOST_1529"/>
<sequence length="393" mass="45134">MKYKDLKDLDRPLFMKSLVEFDSLTEINAEELSLINKYSKKELIEDDVYVYPLIICDNNIDRDKEYFSIQDLEKLKSLFLGKTMIVDHNWKAGGQHSRIYKTELIATQTVSTNPDAEAYYQLKGWAYTLKKNDVLIDNIEAGIYKEVSAGFSVSDFQCSICKNSYFDIENCSHIKGRNYTIQGKQVECLLRMRDPSDAYEVSFVAVPAQPAAGVTKGFDLSKVDEEKEKLISESVNKSNSKESTIFIANLQKRGEKSLKYLKGLIEKAQNEKSEEIVISVDELQKEVSAYEEAVTKNEELKKEVSDLSTKAKMGEQYLEDLKKECSRLGKMAEGESFNYEMMEKVFDKCDIEELKAFQKQYKDKVNELYPPESQIKSKETKKNSFVDNSVYEG</sequence>
<organism evidence="2 3">
    <name type="scientific">Acetoanaerobium sticklandii (strain ATCC 12662 / DSM 519 / JCM 1433 / CCUG 9281 / NCIMB 10654 / HF)</name>
    <name type="common">Clostridium sticklandii</name>
    <dbReference type="NCBI Taxonomy" id="499177"/>
    <lineage>
        <taxon>Bacteria</taxon>
        <taxon>Bacillati</taxon>
        <taxon>Bacillota</taxon>
        <taxon>Clostridia</taxon>
        <taxon>Peptostreptococcales</taxon>
        <taxon>Filifactoraceae</taxon>
        <taxon>Acetoanaerobium</taxon>
    </lineage>
</organism>
<gene>
    <name evidence="2" type="ordered locus">CLOST_1529</name>
</gene>
<dbReference type="BioCyc" id="CSTI499177:GJE9-1581-MONOMER"/>